<dbReference type="OrthoDB" id="3206700at2"/>
<evidence type="ECO:0000313" key="8">
    <source>
        <dbReference type="EMBL" id="GEC20122.1"/>
    </source>
</evidence>
<dbReference type="GO" id="GO:0016773">
    <property type="term" value="F:phosphotransferase activity, alcohol group as acceptor"/>
    <property type="evidence" value="ECO:0007669"/>
    <property type="project" value="InterPro"/>
</dbReference>
<keyword evidence="2 6" id="KW-0808">Transferase</keyword>
<evidence type="ECO:0000256" key="1">
    <source>
        <dbReference type="ARBA" id="ARBA00010688"/>
    </source>
</evidence>
<dbReference type="PANTHER" id="PTHR46566">
    <property type="entry name" value="1-PHOSPHOFRUCTOKINASE-RELATED"/>
    <property type="match status" value="1"/>
</dbReference>
<dbReference type="RefSeq" id="WP_141278650.1">
    <property type="nucleotide sequence ID" value="NZ_BAAARZ010000008.1"/>
</dbReference>
<sequence>MAVTVVVLAPSPLLTVTIEDLAGEPDIHVHPGGQGIWQARMLTSLGVRVVLCAGLGGESGDVLEHLIPGDGLELRAVRLGARNGGYVHDRRDGDRTVVAQAPGGPLDRHEHDALYELTLTAGLEHGTALLSGPHDDRVVPAELYGRLAADLQANGTLVAVDLSGDRLTAALRGRPALVKVSHEELLDDGRADSAEAAGLAAAMRALRADGAGTVVVSRAADPALALVDDDVVAVHMPPLEPAEPKGAGDSMTAGMVAGLARGDSPVDALRVGAACGALNVVRRGLGTGSADAVAALADRIEIVACTADGTPAG</sequence>
<keyword evidence="9" id="KW-1185">Reference proteome</keyword>
<proteinExistence type="inferred from homology"/>
<dbReference type="GO" id="GO:0005975">
    <property type="term" value="P:carbohydrate metabolic process"/>
    <property type="evidence" value="ECO:0007669"/>
    <property type="project" value="InterPro"/>
</dbReference>
<reference evidence="8 9" key="1">
    <citation type="submission" date="2019-06" db="EMBL/GenBank/DDBJ databases">
        <title>Whole genome shotgun sequence of Pseudonocardia hydrocarbonoxydans NBRC 14498.</title>
        <authorList>
            <person name="Hosoyama A."/>
            <person name="Uohara A."/>
            <person name="Ohji S."/>
            <person name="Ichikawa N."/>
        </authorList>
    </citation>
    <scope>NUCLEOTIDE SEQUENCE [LARGE SCALE GENOMIC DNA]</scope>
    <source>
        <strain evidence="8 9">NBRC 14498</strain>
    </source>
</reference>
<dbReference type="GO" id="GO:0005524">
    <property type="term" value="F:ATP binding"/>
    <property type="evidence" value="ECO:0007669"/>
    <property type="project" value="UniProtKB-KW"/>
</dbReference>
<evidence type="ECO:0000256" key="5">
    <source>
        <dbReference type="ARBA" id="ARBA00022840"/>
    </source>
</evidence>
<dbReference type="InterPro" id="IPR029056">
    <property type="entry name" value="Ribokinase-like"/>
</dbReference>
<dbReference type="Proteomes" id="UP000320338">
    <property type="component" value="Unassembled WGS sequence"/>
</dbReference>
<dbReference type="PANTHER" id="PTHR46566:SF2">
    <property type="entry name" value="ATP-DEPENDENT 6-PHOSPHOFRUCTOKINASE ISOZYME 2"/>
    <property type="match status" value="1"/>
</dbReference>
<keyword evidence="4 8" id="KW-0418">Kinase</keyword>
<evidence type="ECO:0000256" key="6">
    <source>
        <dbReference type="PIRNR" id="PIRNR000535"/>
    </source>
</evidence>
<evidence type="ECO:0000313" key="9">
    <source>
        <dbReference type="Proteomes" id="UP000320338"/>
    </source>
</evidence>
<organism evidence="8 9">
    <name type="scientific">Pseudonocardia hydrocarbonoxydans</name>
    <dbReference type="NCBI Taxonomy" id="76726"/>
    <lineage>
        <taxon>Bacteria</taxon>
        <taxon>Bacillati</taxon>
        <taxon>Actinomycetota</taxon>
        <taxon>Actinomycetes</taxon>
        <taxon>Pseudonocardiales</taxon>
        <taxon>Pseudonocardiaceae</taxon>
        <taxon>Pseudonocardia</taxon>
    </lineage>
</organism>
<feature type="domain" description="Carbohydrate kinase PfkB" evidence="7">
    <location>
        <begin position="24"/>
        <end position="288"/>
    </location>
</feature>
<dbReference type="PIRSF" id="PIRSF000535">
    <property type="entry name" value="1PFK/6PFK/LacC"/>
    <property type="match status" value="1"/>
</dbReference>
<gene>
    <name evidence="8" type="primary">fruK_1</name>
    <name evidence="8" type="ORF">PHY01_24050</name>
</gene>
<evidence type="ECO:0000259" key="7">
    <source>
        <dbReference type="Pfam" id="PF00294"/>
    </source>
</evidence>
<comment type="caution">
    <text evidence="8">The sequence shown here is derived from an EMBL/GenBank/DDBJ whole genome shotgun (WGS) entry which is preliminary data.</text>
</comment>
<dbReference type="Gene3D" id="3.40.1190.20">
    <property type="match status" value="1"/>
</dbReference>
<dbReference type="Pfam" id="PF00294">
    <property type="entry name" value="PfkB"/>
    <property type="match status" value="1"/>
</dbReference>
<keyword evidence="3" id="KW-0547">Nucleotide-binding</keyword>
<evidence type="ECO:0000256" key="2">
    <source>
        <dbReference type="ARBA" id="ARBA00022679"/>
    </source>
</evidence>
<evidence type="ECO:0000256" key="3">
    <source>
        <dbReference type="ARBA" id="ARBA00022741"/>
    </source>
</evidence>
<dbReference type="AlphaFoldDB" id="A0A4Y3WMG5"/>
<dbReference type="InterPro" id="IPR017583">
    <property type="entry name" value="Tagatose/fructose_Pkinase"/>
</dbReference>
<comment type="similarity">
    <text evidence="1">Belongs to the carbohydrate kinase PfkB family.</text>
</comment>
<dbReference type="InterPro" id="IPR011611">
    <property type="entry name" value="PfkB_dom"/>
</dbReference>
<protein>
    <submittedName>
        <fullName evidence="8">1-phosphofructokinase</fullName>
    </submittedName>
</protein>
<evidence type="ECO:0000256" key="4">
    <source>
        <dbReference type="ARBA" id="ARBA00022777"/>
    </source>
</evidence>
<dbReference type="SUPFAM" id="SSF53613">
    <property type="entry name" value="Ribokinase-like"/>
    <property type="match status" value="1"/>
</dbReference>
<dbReference type="GO" id="GO:0016301">
    <property type="term" value="F:kinase activity"/>
    <property type="evidence" value="ECO:0007669"/>
    <property type="project" value="UniProtKB-KW"/>
</dbReference>
<dbReference type="EMBL" id="BJNG01000017">
    <property type="protein sequence ID" value="GEC20122.1"/>
    <property type="molecule type" value="Genomic_DNA"/>
</dbReference>
<name>A0A4Y3WMG5_9PSEU</name>
<keyword evidence="5" id="KW-0067">ATP-binding</keyword>
<accession>A0A4Y3WMG5</accession>